<keyword evidence="2 5" id="KW-0547">Nucleotide-binding</keyword>
<proteinExistence type="predicted"/>
<dbReference type="GO" id="GO:0005524">
    <property type="term" value="F:ATP binding"/>
    <property type="evidence" value="ECO:0007669"/>
    <property type="project" value="UniProtKB-UniRule"/>
</dbReference>
<dbReference type="InterPro" id="IPR017441">
    <property type="entry name" value="Protein_kinase_ATP_BS"/>
</dbReference>
<dbReference type="PROSITE" id="PS00108">
    <property type="entry name" value="PROTEIN_KINASE_ST"/>
    <property type="match status" value="1"/>
</dbReference>
<dbReference type="EMBL" id="HBHL01008817">
    <property type="protein sequence ID" value="CAD9716984.1"/>
    <property type="molecule type" value="Transcribed_RNA"/>
</dbReference>
<dbReference type="InterPro" id="IPR000719">
    <property type="entry name" value="Prot_kinase_dom"/>
</dbReference>
<dbReference type="Pfam" id="PF00069">
    <property type="entry name" value="Pkinase"/>
    <property type="match status" value="1"/>
</dbReference>
<dbReference type="InterPro" id="IPR008271">
    <property type="entry name" value="Ser/Thr_kinase_AS"/>
</dbReference>
<evidence type="ECO:0000313" key="8">
    <source>
        <dbReference type="EMBL" id="CAD9716983.1"/>
    </source>
</evidence>
<dbReference type="OrthoDB" id="248923at2759"/>
<evidence type="ECO:0000256" key="6">
    <source>
        <dbReference type="SAM" id="MobiDB-lite"/>
    </source>
</evidence>
<keyword evidence="11" id="KW-1185">Reference proteome</keyword>
<dbReference type="EMBL" id="CP031051">
    <property type="protein sequence ID" value="QDZ25586.1"/>
    <property type="molecule type" value="Genomic_DNA"/>
</dbReference>
<dbReference type="AlphaFoldDB" id="A0A5B8MZY6"/>
<reference evidence="8" key="2">
    <citation type="submission" date="2021-01" db="EMBL/GenBank/DDBJ databases">
        <authorList>
            <person name="Corre E."/>
            <person name="Pelletier E."/>
            <person name="Niang G."/>
            <person name="Scheremetjew M."/>
            <person name="Finn R."/>
            <person name="Kale V."/>
            <person name="Holt S."/>
            <person name="Cochrane G."/>
            <person name="Meng A."/>
            <person name="Brown T."/>
            <person name="Cohen L."/>
        </authorList>
    </citation>
    <scope>NUCLEOTIDE SEQUENCE</scope>
    <source>
        <strain evidence="8">CCMP1205</strain>
    </source>
</reference>
<feature type="binding site" evidence="5">
    <location>
        <position position="62"/>
    </location>
    <ligand>
        <name>ATP</name>
        <dbReference type="ChEBI" id="CHEBI:30616"/>
    </ligand>
</feature>
<evidence type="ECO:0000256" key="2">
    <source>
        <dbReference type="ARBA" id="ARBA00022741"/>
    </source>
</evidence>
<evidence type="ECO:0000259" key="7">
    <source>
        <dbReference type="PROSITE" id="PS50011"/>
    </source>
</evidence>
<evidence type="ECO:0000313" key="11">
    <source>
        <dbReference type="Proteomes" id="UP000316726"/>
    </source>
</evidence>
<dbReference type="InterPro" id="IPR050117">
    <property type="entry name" value="MAPK"/>
</dbReference>
<keyword evidence="4 5" id="KW-0067">ATP-binding</keyword>
<evidence type="ECO:0000256" key="4">
    <source>
        <dbReference type="ARBA" id="ARBA00022840"/>
    </source>
</evidence>
<name>A0A5B8MZY6_9CHLO</name>
<dbReference type="PANTHER" id="PTHR24055">
    <property type="entry name" value="MITOGEN-ACTIVATED PROTEIN KINASE"/>
    <property type="match status" value="1"/>
</dbReference>
<reference evidence="10 11" key="1">
    <citation type="submission" date="2018-07" db="EMBL/GenBank/DDBJ databases">
        <title>The complete nuclear genome of the prasinophyte Chloropicon primus (CCMP1205).</title>
        <authorList>
            <person name="Pombert J.-F."/>
            <person name="Otis C."/>
            <person name="Turmel M."/>
            <person name="Lemieux C."/>
        </authorList>
    </citation>
    <scope>NUCLEOTIDE SEQUENCE [LARGE SCALE GENOMIC DNA]</scope>
    <source>
        <strain evidence="10 11">CCMP1205</strain>
    </source>
</reference>
<dbReference type="PROSITE" id="PS00107">
    <property type="entry name" value="PROTEIN_KINASE_ATP"/>
    <property type="match status" value="1"/>
</dbReference>
<feature type="region of interest" description="Disordered" evidence="6">
    <location>
        <begin position="563"/>
        <end position="583"/>
    </location>
</feature>
<dbReference type="Proteomes" id="UP000316726">
    <property type="component" value="Chromosome 18"/>
</dbReference>
<evidence type="ECO:0000256" key="3">
    <source>
        <dbReference type="ARBA" id="ARBA00022777"/>
    </source>
</evidence>
<organism evidence="10 11">
    <name type="scientific">Chloropicon primus</name>
    <dbReference type="NCBI Taxonomy" id="1764295"/>
    <lineage>
        <taxon>Eukaryota</taxon>
        <taxon>Viridiplantae</taxon>
        <taxon>Chlorophyta</taxon>
        <taxon>Chloropicophyceae</taxon>
        <taxon>Chloropicales</taxon>
        <taxon>Chloropicaceae</taxon>
        <taxon>Chloropicon</taxon>
    </lineage>
</organism>
<dbReference type="SUPFAM" id="SSF56112">
    <property type="entry name" value="Protein kinase-like (PK-like)"/>
    <property type="match status" value="1"/>
</dbReference>
<dbReference type="EMBL" id="HBHL01008816">
    <property type="protein sequence ID" value="CAD9716983.1"/>
    <property type="molecule type" value="Transcribed_RNA"/>
</dbReference>
<dbReference type="Gene3D" id="1.10.510.10">
    <property type="entry name" value="Transferase(Phosphotransferase) domain 1"/>
    <property type="match status" value="1"/>
</dbReference>
<keyword evidence="10" id="KW-0723">Serine/threonine-protein kinase</keyword>
<sequence>MKPSVVSDVEKLPYEGDGAFTVQGDMWKVGKRYELIRSLGKGSFSVVCLARDLKTGELVALKKIKDVFVHKNNAKNVIREVYIQRRLRHPNIVELRDLFMMPSPTGKWKMVGGKLVTDSVDLYLVLEYIDGGDLFHMSDQLNDSEVKHIIDQLLLAVQFLHSSGVIHRDIKSANILIKTDSETGKRTVKLADFGCARVASNDSTKNITRNKSYEALPDDEQAGSSDSHHQMRSQMTTAVATPCYRAPEVVMALESYTSKVDVWSLGCILAELLARLLSNSKAYCKHLRVLPLFNLSSQPKLFSGVSWDDGEGATMAHRELRTVFEVVGTPAWHLVNKISDQRWKSFLMHLPGHAPTLGRRFQGISEVCLDLLRRMLEFDPETRCGATEALTHEYLRDDENLMADATIYGEFNVLHSKGKEAFDKLEMELDTLLKDEDDTHSLKLKRILELEIEELRHIEKDSWKPVEISTPQPFGKRLNLGKSAPVLSSYPYDNTAQMNMVGQNAHEEMTKSYHDSFQPGSPVKKTLFLDGRHKDWTTNTSCTVEPHWLQGKKAEPVWGVTKKIPGMDNEDDSNKIVSQQQSR</sequence>
<evidence type="ECO:0000313" key="9">
    <source>
        <dbReference type="EMBL" id="CAD9716984.1"/>
    </source>
</evidence>
<dbReference type="PROSITE" id="PS50011">
    <property type="entry name" value="PROTEIN_KINASE_DOM"/>
    <property type="match status" value="1"/>
</dbReference>
<keyword evidence="1" id="KW-0808">Transferase</keyword>
<protein>
    <submittedName>
        <fullName evidence="10">Serine/threonine protein kinase</fullName>
    </submittedName>
</protein>
<gene>
    <name evidence="10" type="ORF">A3770_18p81040</name>
    <name evidence="8" type="ORF">CPRI1469_LOCUS5843</name>
    <name evidence="9" type="ORF">CPRI1469_LOCUS5844</name>
</gene>
<dbReference type="InterPro" id="IPR011009">
    <property type="entry name" value="Kinase-like_dom_sf"/>
</dbReference>
<feature type="domain" description="Protein kinase" evidence="7">
    <location>
        <begin position="33"/>
        <end position="395"/>
    </location>
</feature>
<evidence type="ECO:0000256" key="5">
    <source>
        <dbReference type="PROSITE-ProRule" id="PRU10141"/>
    </source>
</evidence>
<keyword evidence="3 10" id="KW-0418">Kinase</keyword>
<accession>A0A5B8MZY6</accession>
<dbReference type="Gene3D" id="3.30.200.20">
    <property type="entry name" value="Phosphorylase Kinase, domain 1"/>
    <property type="match status" value="1"/>
</dbReference>
<evidence type="ECO:0000256" key="1">
    <source>
        <dbReference type="ARBA" id="ARBA00022679"/>
    </source>
</evidence>
<dbReference type="SMART" id="SM00220">
    <property type="entry name" value="S_TKc"/>
    <property type="match status" value="1"/>
</dbReference>
<feature type="region of interest" description="Disordered" evidence="6">
    <location>
        <begin position="209"/>
        <end position="232"/>
    </location>
</feature>
<evidence type="ECO:0000313" key="10">
    <source>
        <dbReference type="EMBL" id="QDZ25586.1"/>
    </source>
</evidence>
<dbReference type="GO" id="GO:0004674">
    <property type="term" value="F:protein serine/threonine kinase activity"/>
    <property type="evidence" value="ECO:0007669"/>
    <property type="project" value="UniProtKB-KW"/>
</dbReference>
<dbReference type="STRING" id="1764295.A0A5B8MZY6"/>